<protein>
    <submittedName>
        <fullName evidence="2">Uncharacterized protein</fullName>
    </submittedName>
</protein>
<sequence length="107" mass="12112">MKNPKGKKRAGMGFTLIFACGGETPCFMWRVERKDHAVVRWTERSGGGPVDQEIMRWSSDGRWSSGGLRAQAVVLRWTESLGSGESQRREKERRESREKKSRNAGLG</sequence>
<proteinExistence type="predicted"/>
<evidence type="ECO:0000256" key="1">
    <source>
        <dbReference type="SAM" id="MobiDB-lite"/>
    </source>
</evidence>
<feature type="region of interest" description="Disordered" evidence="1">
    <location>
        <begin position="81"/>
        <end position="107"/>
    </location>
</feature>
<dbReference type="EMBL" id="KE344061">
    <property type="protein sequence ID" value="EXB52060.1"/>
    <property type="molecule type" value="Genomic_DNA"/>
</dbReference>
<dbReference type="PROSITE" id="PS51257">
    <property type="entry name" value="PROKAR_LIPOPROTEIN"/>
    <property type="match status" value="1"/>
</dbReference>
<keyword evidence="3" id="KW-1185">Reference proteome</keyword>
<dbReference type="Proteomes" id="UP000030645">
    <property type="component" value="Unassembled WGS sequence"/>
</dbReference>
<gene>
    <name evidence="2" type="ORF">L484_024610</name>
</gene>
<organism evidence="2 3">
    <name type="scientific">Morus notabilis</name>
    <dbReference type="NCBI Taxonomy" id="981085"/>
    <lineage>
        <taxon>Eukaryota</taxon>
        <taxon>Viridiplantae</taxon>
        <taxon>Streptophyta</taxon>
        <taxon>Embryophyta</taxon>
        <taxon>Tracheophyta</taxon>
        <taxon>Spermatophyta</taxon>
        <taxon>Magnoliopsida</taxon>
        <taxon>eudicotyledons</taxon>
        <taxon>Gunneridae</taxon>
        <taxon>Pentapetalae</taxon>
        <taxon>rosids</taxon>
        <taxon>fabids</taxon>
        <taxon>Rosales</taxon>
        <taxon>Moraceae</taxon>
        <taxon>Moreae</taxon>
        <taxon>Morus</taxon>
    </lineage>
</organism>
<dbReference type="AlphaFoldDB" id="W9QRY4"/>
<reference evidence="3" key="1">
    <citation type="submission" date="2013-01" db="EMBL/GenBank/DDBJ databases">
        <title>Draft Genome Sequence of a Mulberry Tree, Morus notabilis C.K. Schneid.</title>
        <authorList>
            <person name="He N."/>
            <person name="Zhao S."/>
        </authorList>
    </citation>
    <scope>NUCLEOTIDE SEQUENCE</scope>
</reference>
<evidence type="ECO:0000313" key="3">
    <source>
        <dbReference type="Proteomes" id="UP000030645"/>
    </source>
</evidence>
<name>W9QRY4_9ROSA</name>
<accession>W9QRY4</accession>
<evidence type="ECO:0000313" key="2">
    <source>
        <dbReference type="EMBL" id="EXB52060.1"/>
    </source>
</evidence>
<feature type="compositionally biased region" description="Basic and acidic residues" evidence="1">
    <location>
        <begin position="86"/>
        <end position="98"/>
    </location>
</feature>